<organism evidence="7 8">
    <name type="scientific">Actinacidiphila cocklensis</name>
    <dbReference type="NCBI Taxonomy" id="887465"/>
    <lineage>
        <taxon>Bacteria</taxon>
        <taxon>Bacillati</taxon>
        <taxon>Actinomycetota</taxon>
        <taxon>Actinomycetes</taxon>
        <taxon>Kitasatosporales</taxon>
        <taxon>Streptomycetaceae</taxon>
        <taxon>Actinacidiphila</taxon>
    </lineage>
</organism>
<dbReference type="InterPro" id="IPR009057">
    <property type="entry name" value="Homeodomain-like_sf"/>
</dbReference>
<dbReference type="InterPro" id="IPR050109">
    <property type="entry name" value="HTH-type_TetR-like_transc_reg"/>
</dbReference>
<comment type="caution">
    <text evidence="7">The sequence shown here is derived from an EMBL/GenBank/DDBJ whole genome shotgun (WGS) entry which is preliminary data.</text>
</comment>
<keyword evidence="2 4" id="KW-0238">DNA-binding</keyword>
<gene>
    <name evidence="7" type="ORF">SCOCK_190089</name>
</gene>
<dbReference type="EMBL" id="CAJSLV010000047">
    <property type="protein sequence ID" value="CAG6392921.1"/>
    <property type="molecule type" value="Genomic_DNA"/>
</dbReference>
<dbReference type="InterPro" id="IPR001647">
    <property type="entry name" value="HTH_TetR"/>
</dbReference>
<evidence type="ECO:0000313" key="8">
    <source>
        <dbReference type="Proteomes" id="UP001152519"/>
    </source>
</evidence>
<dbReference type="Pfam" id="PF16859">
    <property type="entry name" value="TetR_C_11"/>
    <property type="match status" value="1"/>
</dbReference>
<keyword evidence="8" id="KW-1185">Reference proteome</keyword>
<reference evidence="7" key="1">
    <citation type="submission" date="2021-05" db="EMBL/GenBank/DDBJ databases">
        <authorList>
            <person name="Arsene-Ploetze F."/>
        </authorList>
    </citation>
    <scope>NUCLEOTIDE SEQUENCE</scope>
    <source>
        <strain evidence="7">DSM 42138</strain>
    </source>
</reference>
<dbReference type="PROSITE" id="PS50977">
    <property type="entry name" value="HTH_TETR_2"/>
    <property type="match status" value="1"/>
</dbReference>
<dbReference type="Gene3D" id="1.10.10.60">
    <property type="entry name" value="Homeodomain-like"/>
    <property type="match status" value="1"/>
</dbReference>
<feature type="domain" description="HTH tetR-type" evidence="6">
    <location>
        <begin position="13"/>
        <end position="73"/>
    </location>
</feature>
<proteinExistence type="predicted"/>
<dbReference type="GO" id="GO:0003700">
    <property type="term" value="F:DNA-binding transcription factor activity"/>
    <property type="evidence" value="ECO:0007669"/>
    <property type="project" value="TreeGrafter"/>
</dbReference>
<dbReference type="SUPFAM" id="SSF46689">
    <property type="entry name" value="Homeodomain-like"/>
    <property type="match status" value="1"/>
</dbReference>
<evidence type="ECO:0000313" key="7">
    <source>
        <dbReference type="EMBL" id="CAG6392921.1"/>
    </source>
</evidence>
<protein>
    <submittedName>
        <fullName evidence="7">Transcriptional regulator, TetR family</fullName>
    </submittedName>
</protein>
<dbReference type="SUPFAM" id="SSF48498">
    <property type="entry name" value="Tetracyclin repressor-like, C-terminal domain"/>
    <property type="match status" value="1"/>
</dbReference>
<evidence type="ECO:0000256" key="2">
    <source>
        <dbReference type="ARBA" id="ARBA00023125"/>
    </source>
</evidence>
<dbReference type="Proteomes" id="UP001152519">
    <property type="component" value="Unassembled WGS sequence"/>
</dbReference>
<evidence type="ECO:0000256" key="4">
    <source>
        <dbReference type="PROSITE-ProRule" id="PRU00335"/>
    </source>
</evidence>
<dbReference type="PANTHER" id="PTHR30055:SF148">
    <property type="entry name" value="TETR-FAMILY TRANSCRIPTIONAL REGULATOR"/>
    <property type="match status" value="1"/>
</dbReference>
<evidence type="ECO:0000256" key="1">
    <source>
        <dbReference type="ARBA" id="ARBA00023015"/>
    </source>
</evidence>
<keyword evidence="3" id="KW-0804">Transcription</keyword>
<keyword evidence="1" id="KW-0805">Transcription regulation</keyword>
<name>A0A9W4GRS3_9ACTN</name>
<evidence type="ECO:0000259" key="6">
    <source>
        <dbReference type="PROSITE" id="PS50977"/>
    </source>
</evidence>
<dbReference type="Pfam" id="PF00440">
    <property type="entry name" value="TetR_N"/>
    <property type="match status" value="1"/>
</dbReference>
<feature type="region of interest" description="Disordered" evidence="5">
    <location>
        <begin position="194"/>
        <end position="220"/>
    </location>
</feature>
<dbReference type="RefSeq" id="WP_251488051.1">
    <property type="nucleotide sequence ID" value="NZ_CAJSLV010000047.1"/>
</dbReference>
<dbReference type="PANTHER" id="PTHR30055">
    <property type="entry name" value="HTH-TYPE TRANSCRIPTIONAL REGULATOR RUTR"/>
    <property type="match status" value="1"/>
</dbReference>
<dbReference type="InterPro" id="IPR011075">
    <property type="entry name" value="TetR_C"/>
</dbReference>
<sequence>MNDTPARGRPRSETARRAVLDAALELCQSDGYQQLTMKGIAETAGVGRQTVYRWWPAKQDVLIDALRDLALRKAERLDPETGDTLRDVRTLLDATFTLTTALTGNALIGLMAEAQHDPELSHRLQSTVIGPRRQALRALLARGVAEGSLSDGTVSLDLAVDFAFGTMWYRLISRHAPVDSRLAEQITTALTTLLRPGGTAQAEPEPGTAEAPEGRPVGTA</sequence>
<dbReference type="InterPro" id="IPR036271">
    <property type="entry name" value="Tet_transcr_reg_TetR-rel_C_sf"/>
</dbReference>
<dbReference type="PRINTS" id="PR00455">
    <property type="entry name" value="HTHTETR"/>
</dbReference>
<evidence type="ECO:0000256" key="5">
    <source>
        <dbReference type="SAM" id="MobiDB-lite"/>
    </source>
</evidence>
<dbReference type="Gene3D" id="1.10.357.10">
    <property type="entry name" value="Tetracycline Repressor, domain 2"/>
    <property type="match status" value="1"/>
</dbReference>
<feature type="compositionally biased region" description="Low complexity" evidence="5">
    <location>
        <begin position="199"/>
        <end position="220"/>
    </location>
</feature>
<dbReference type="GO" id="GO:0000976">
    <property type="term" value="F:transcription cis-regulatory region binding"/>
    <property type="evidence" value="ECO:0007669"/>
    <property type="project" value="TreeGrafter"/>
</dbReference>
<evidence type="ECO:0000256" key="3">
    <source>
        <dbReference type="ARBA" id="ARBA00023163"/>
    </source>
</evidence>
<feature type="DNA-binding region" description="H-T-H motif" evidence="4">
    <location>
        <begin position="36"/>
        <end position="55"/>
    </location>
</feature>
<dbReference type="AlphaFoldDB" id="A0A9W4GRS3"/>
<accession>A0A9W4GRS3</accession>